<reference evidence="2 3" key="1">
    <citation type="submission" date="2019-11" db="EMBL/GenBank/DDBJ databases">
        <authorList>
            <person name="Jiang L.-Q."/>
        </authorList>
    </citation>
    <scope>NUCLEOTIDE SEQUENCE [LARGE SCALE GENOMIC DNA]</scope>
    <source>
        <strain evidence="2 3">YIM 132087</strain>
    </source>
</reference>
<evidence type="ECO:0000313" key="2">
    <source>
        <dbReference type="EMBL" id="MTD17081.1"/>
    </source>
</evidence>
<comment type="caution">
    <text evidence="2">The sequence shown here is derived from an EMBL/GenBank/DDBJ whole genome shotgun (WGS) entry which is preliminary data.</text>
</comment>
<dbReference type="EMBL" id="WLYK01000013">
    <property type="protein sequence ID" value="MTD17081.1"/>
    <property type="molecule type" value="Genomic_DNA"/>
</dbReference>
<evidence type="ECO:0000313" key="3">
    <source>
        <dbReference type="Proteomes" id="UP000460221"/>
    </source>
</evidence>
<evidence type="ECO:0000256" key="1">
    <source>
        <dbReference type="SAM" id="MobiDB-lite"/>
    </source>
</evidence>
<gene>
    <name evidence="2" type="ORF">GIS00_24400</name>
</gene>
<sequence>MRPTRSLPGPAAILLVGAVLVAGCTSDPVSLPSFVTGTSGGSGAASVTSTAATTGAGTPTTPSSAASTAGSVTSPPPTRSSLPQSTSTPSAGAAFTVGPTVRLPFGTADEASGLVDSSIRPGTWFTIDDGTGVDHIVAIDGTTGEVVADFVVEGLDASNAEALAPGPCGADDPTRCLYIGDIGDNAERRESITITQLHEPDPRALTDPLAALPATSWDYTYPDGPHNAEAMVVAPDGDILIITKSAPDEDGTVPPHLLFRGEPGGGTLEQVGSVTPPDPARRLQSLLTGTVVTDAAYADGRLLLLTYDEVVEYTAPGPDADLADFPTWPSRELPHPNLVQSEGIALSAEGCGYAVISEAGPGGSTASMATVTCSG</sequence>
<accession>A0A7K1FSI8</accession>
<dbReference type="AlphaFoldDB" id="A0A7K1FSI8"/>
<keyword evidence="3" id="KW-1185">Reference proteome</keyword>
<proteinExistence type="predicted"/>
<organism evidence="2 3">
    <name type="scientific">Nakamurella alba</name>
    <dbReference type="NCBI Taxonomy" id="2665158"/>
    <lineage>
        <taxon>Bacteria</taxon>
        <taxon>Bacillati</taxon>
        <taxon>Actinomycetota</taxon>
        <taxon>Actinomycetes</taxon>
        <taxon>Nakamurellales</taxon>
        <taxon>Nakamurellaceae</taxon>
        <taxon>Nakamurella</taxon>
    </lineage>
</organism>
<dbReference type="Proteomes" id="UP000460221">
    <property type="component" value="Unassembled WGS sequence"/>
</dbReference>
<name>A0A7K1FSI8_9ACTN</name>
<feature type="compositionally biased region" description="Polar residues" evidence="1">
    <location>
        <begin position="79"/>
        <end position="90"/>
    </location>
</feature>
<protein>
    <submittedName>
        <fullName evidence="2">Uncharacterized protein</fullName>
    </submittedName>
</protein>
<feature type="compositionally biased region" description="Low complexity" evidence="1">
    <location>
        <begin position="44"/>
        <end position="73"/>
    </location>
</feature>
<feature type="region of interest" description="Disordered" evidence="1">
    <location>
        <begin position="38"/>
        <end position="93"/>
    </location>
</feature>
<dbReference type="RefSeq" id="WP_154771078.1">
    <property type="nucleotide sequence ID" value="NZ_WLYK01000013.1"/>
</dbReference>
<dbReference type="PROSITE" id="PS51257">
    <property type="entry name" value="PROKAR_LIPOPROTEIN"/>
    <property type="match status" value="1"/>
</dbReference>